<proteinExistence type="predicted"/>
<protein>
    <submittedName>
        <fullName evidence="1">Uncharacterized protein</fullName>
    </submittedName>
</protein>
<dbReference type="AlphaFoldDB" id="K1QYC8"/>
<dbReference type="InParanoid" id="K1QYC8"/>
<accession>K1QYC8</accession>
<sequence length="203" mass="22454">MWLHTRTDYKFGLSGFPLYEINMTTKSAKYSVINTIERIPTVKRQSAFEKKDKSQMLKLIVFSCLIANVLTVPHRKFILDKPITGNCHHGTACNGCNTADIIGHGFCCYNCYGAMKIDVTVDGILVRFIITSLLEMFRVVLLLAVLATISAAPNKRLLIEGMTGNCVIGDRCNGCSGIVVGDIKICCNICHGRVNLVFQEVDD</sequence>
<reference evidence="1" key="1">
    <citation type="journal article" date="2012" name="Nature">
        <title>The oyster genome reveals stress adaptation and complexity of shell formation.</title>
        <authorList>
            <person name="Zhang G."/>
            <person name="Fang X."/>
            <person name="Guo X."/>
            <person name="Li L."/>
            <person name="Luo R."/>
            <person name="Xu F."/>
            <person name="Yang P."/>
            <person name="Zhang L."/>
            <person name="Wang X."/>
            <person name="Qi H."/>
            <person name="Xiong Z."/>
            <person name="Que H."/>
            <person name="Xie Y."/>
            <person name="Holland P.W."/>
            <person name="Paps J."/>
            <person name="Zhu Y."/>
            <person name="Wu F."/>
            <person name="Chen Y."/>
            <person name="Wang J."/>
            <person name="Peng C."/>
            <person name="Meng J."/>
            <person name="Yang L."/>
            <person name="Liu J."/>
            <person name="Wen B."/>
            <person name="Zhang N."/>
            <person name="Huang Z."/>
            <person name="Zhu Q."/>
            <person name="Feng Y."/>
            <person name="Mount A."/>
            <person name="Hedgecock D."/>
            <person name="Xu Z."/>
            <person name="Liu Y."/>
            <person name="Domazet-Loso T."/>
            <person name="Du Y."/>
            <person name="Sun X."/>
            <person name="Zhang S."/>
            <person name="Liu B."/>
            <person name="Cheng P."/>
            <person name="Jiang X."/>
            <person name="Li J."/>
            <person name="Fan D."/>
            <person name="Wang W."/>
            <person name="Fu W."/>
            <person name="Wang T."/>
            <person name="Wang B."/>
            <person name="Zhang J."/>
            <person name="Peng Z."/>
            <person name="Li Y."/>
            <person name="Li N."/>
            <person name="Wang J."/>
            <person name="Chen M."/>
            <person name="He Y."/>
            <person name="Tan F."/>
            <person name="Song X."/>
            <person name="Zheng Q."/>
            <person name="Huang R."/>
            <person name="Yang H."/>
            <person name="Du X."/>
            <person name="Chen L."/>
            <person name="Yang M."/>
            <person name="Gaffney P.M."/>
            <person name="Wang S."/>
            <person name="Luo L."/>
            <person name="She Z."/>
            <person name="Ming Y."/>
            <person name="Huang W."/>
            <person name="Zhang S."/>
            <person name="Huang B."/>
            <person name="Zhang Y."/>
            <person name="Qu T."/>
            <person name="Ni P."/>
            <person name="Miao G."/>
            <person name="Wang J."/>
            <person name="Wang Q."/>
            <person name="Steinberg C.E."/>
            <person name="Wang H."/>
            <person name="Li N."/>
            <person name="Qian L."/>
            <person name="Zhang G."/>
            <person name="Li Y."/>
            <person name="Yang H."/>
            <person name="Liu X."/>
            <person name="Wang J."/>
            <person name="Yin Y."/>
            <person name="Wang J."/>
        </authorList>
    </citation>
    <scope>NUCLEOTIDE SEQUENCE [LARGE SCALE GENOMIC DNA]</scope>
    <source>
        <strain evidence="1">05x7-T-G4-1.051#20</strain>
    </source>
</reference>
<organism evidence="1">
    <name type="scientific">Magallana gigas</name>
    <name type="common">Pacific oyster</name>
    <name type="synonym">Crassostrea gigas</name>
    <dbReference type="NCBI Taxonomy" id="29159"/>
    <lineage>
        <taxon>Eukaryota</taxon>
        <taxon>Metazoa</taxon>
        <taxon>Spiralia</taxon>
        <taxon>Lophotrochozoa</taxon>
        <taxon>Mollusca</taxon>
        <taxon>Bivalvia</taxon>
        <taxon>Autobranchia</taxon>
        <taxon>Pteriomorphia</taxon>
        <taxon>Ostreida</taxon>
        <taxon>Ostreoidea</taxon>
        <taxon>Ostreidae</taxon>
        <taxon>Magallana</taxon>
    </lineage>
</organism>
<dbReference type="HOGENOM" id="CLU_1350072_0_0_1"/>
<name>K1QYC8_MAGGI</name>
<gene>
    <name evidence="1" type="ORF">CGI_10020808</name>
</gene>
<evidence type="ECO:0000313" key="1">
    <source>
        <dbReference type="EMBL" id="EKC38693.1"/>
    </source>
</evidence>
<dbReference type="EMBL" id="JH817713">
    <property type="protein sequence ID" value="EKC38693.1"/>
    <property type="molecule type" value="Genomic_DNA"/>
</dbReference>